<dbReference type="AlphaFoldDB" id="A0A5C0UEA8"/>
<name>A0A5C0UEA8_9PROT</name>
<evidence type="ECO:0000313" key="3">
    <source>
        <dbReference type="Proteomes" id="UP000325004"/>
    </source>
</evidence>
<dbReference type="Proteomes" id="UP000325004">
    <property type="component" value="Chromosome"/>
</dbReference>
<gene>
    <name evidence="2" type="ORF">FZC34_00630</name>
</gene>
<dbReference type="EMBL" id="CP043316">
    <property type="protein sequence ID" value="QEK38425.1"/>
    <property type="molecule type" value="Genomic_DNA"/>
</dbReference>
<accession>A0A5C0UEA8</accession>
<protein>
    <submittedName>
        <fullName evidence="2">Uncharacterized protein</fullName>
    </submittedName>
</protein>
<evidence type="ECO:0000256" key="1">
    <source>
        <dbReference type="SAM" id="MobiDB-lite"/>
    </source>
</evidence>
<dbReference type="KEGG" id="cpri:FZC34_00630"/>
<evidence type="ECO:0000313" key="2">
    <source>
        <dbReference type="EMBL" id="QEK38425.1"/>
    </source>
</evidence>
<feature type="region of interest" description="Disordered" evidence="1">
    <location>
        <begin position="25"/>
        <end position="73"/>
    </location>
</feature>
<organism evidence="2 3">
    <name type="scientific">Candidatus Cytomitobacter primus</name>
    <dbReference type="NCBI Taxonomy" id="2066024"/>
    <lineage>
        <taxon>Bacteria</taxon>
        <taxon>Pseudomonadati</taxon>
        <taxon>Pseudomonadota</taxon>
        <taxon>Alphaproteobacteria</taxon>
        <taxon>Holosporales</taxon>
        <taxon>Holosporaceae</taxon>
        <taxon>Candidatus Cytomitobacter</taxon>
    </lineage>
</organism>
<dbReference type="RefSeq" id="WP_148971541.1">
    <property type="nucleotide sequence ID" value="NZ_CP043316.1"/>
</dbReference>
<feature type="compositionally biased region" description="Acidic residues" evidence="1">
    <location>
        <begin position="57"/>
        <end position="73"/>
    </location>
</feature>
<sequence>MSIDNNNENSEIKFDSFEIEGNSKVTVDSEDTSSVVTIDSEDTSSVATVDSEVAVGSEEDSSESNDTENSDNS</sequence>
<reference evidence="2 3" key="1">
    <citation type="submission" date="2019-08" db="EMBL/GenBank/DDBJ databases">
        <title>Highly reduced genomes of protist endosymbionts show evolutionary convergence.</title>
        <authorList>
            <person name="George E."/>
            <person name="Husnik F."/>
            <person name="Tashyreva D."/>
            <person name="Prokopchuk G."/>
            <person name="Horak A."/>
            <person name="Kwong W.K."/>
            <person name="Lukes J."/>
            <person name="Keeling P.J."/>
        </authorList>
    </citation>
    <scope>NUCLEOTIDE SEQUENCE [LARGE SCALE GENOMIC DNA]</scope>
    <source>
        <strain evidence="2">1604LC</strain>
    </source>
</reference>
<proteinExistence type="predicted"/>
<keyword evidence="3" id="KW-1185">Reference proteome</keyword>